<evidence type="ECO:0000313" key="2">
    <source>
        <dbReference type="Proteomes" id="UP000478571"/>
    </source>
</evidence>
<evidence type="ECO:0000313" key="1">
    <source>
        <dbReference type="EMBL" id="MYM60421.1"/>
    </source>
</evidence>
<proteinExistence type="predicted"/>
<accession>A0A6L8LWC9</accession>
<dbReference type="EMBL" id="WWEU01000005">
    <property type="protein sequence ID" value="MYM60421.1"/>
    <property type="molecule type" value="Genomic_DNA"/>
</dbReference>
<dbReference type="Proteomes" id="UP000478571">
    <property type="component" value="Unassembled WGS sequence"/>
</dbReference>
<gene>
    <name evidence="1" type="ORF">GTG28_14405</name>
</gene>
<keyword evidence="2" id="KW-1185">Reference proteome</keyword>
<reference evidence="1 2" key="1">
    <citation type="submission" date="2020-01" db="EMBL/GenBank/DDBJ databases">
        <title>Draft Genome Sequence of Vibrio sp. strain OCN044, Isolated from a Healthy Coral at Palmyra Atoll.</title>
        <authorList>
            <person name="Videau P."/>
            <person name="Loughran R."/>
            <person name="Esquivel A."/>
            <person name="Deadmond M."/>
            <person name="Paddock B.E."/>
            <person name="Saw J.H."/>
            <person name="Ushijima B."/>
        </authorList>
    </citation>
    <scope>NUCLEOTIDE SEQUENCE [LARGE SCALE GENOMIC DNA]</scope>
    <source>
        <strain evidence="1 2">OCN044</strain>
    </source>
</reference>
<organism evidence="1 2">
    <name type="scientific">Vibrio tetraodonis subsp. pristinus</name>
    <dbReference type="NCBI Taxonomy" id="2695891"/>
    <lineage>
        <taxon>Bacteria</taxon>
        <taxon>Pseudomonadati</taxon>
        <taxon>Pseudomonadota</taxon>
        <taxon>Gammaproteobacteria</taxon>
        <taxon>Vibrionales</taxon>
        <taxon>Vibrionaceae</taxon>
        <taxon>Vibrio</taxon>
    </lineage>
</organism>
<dbReference type="AlphaFoldDB" id="A0A6L8LWC9"/>
<name>A0A6L8LWC9_9VIBR</name>
<protein>
    <submittedName>
        <fullName evidence="1">Uncharacterized protein</fullName>
    </submittedName>
</protein>
<comment type="caution">
    <text evidence="1">The sequence shown here is derived from an EMBL/GenBank/DDBJ whole genome shotgun (WGS) entry which is preliminary data.</text>
</comment>
<sequence>MSKLAAVLIIIVGAMLGALIAYLNNNSINRHMSSHTVAHVSSVVPDNNFGITLPLRLELILKEDSSYGVYALLPKSQVGYTSSGWYELDSDGIFFVMGKHKRLDLEPKRNGIIEQLFVRQGAFDGHMKLVKLGEHSAALVGSKVALHMIY</sequence>